<dbReference type="OrthoDB" id="1058301at2759"/>
<dbReference type="GO" id="GO:0046475">
    <property type="term" value="P:glycerophospholipid catabolic process"/>
    <property type="evidence" value="ECO:0007669"/>
    <property type="project" value="TreeGrafter"/>
</dbReference>
<dbReference type="Gene3D" id="3.20.20.190">
    <property type="entry name" value="Phosphatidylinositol (PI) phosphodiesterase"/>
    <property type="match status" value="1"/>
</dbReference>
<dbReference type="KEGG" id="ssao:94295035"/>
<keyword evidence="4" id="KW-1185">Reference proteome</keyword>
<sequence length="181" mass="20897">MPTLDDVLQNINQHCGINIEIKYPSKHCQNIGLQYFSRIEVIRIIFESIKKYQSRNIYFSSFDPYICSILAAVQNTYPVLFLHYGTTIYEKDEEINMSFIEVLDARFGLIRAQQIGVQGMVLSKEVQCWDKDFISKVKKAGLKVFTYGTEYDDIEFVKDQQQKGVDGIIFDLVNHDGNQGC</sequence>
<dbReference type="InterPro" id="IPR017946">
    <property type="entry name" value="PLC-like_Pdiesterase_TIM-brl"/>
</dbReference>
<dbReference type="InterPro" id="IPR051578">
    <property type="entry name" value="GDPD"/>
</dbReference>
<gene>
    <name evidence="3" type="ORF">SS50377_21012</name>
</gene>
<keyword evidence="1" id="KW-0378">Hydrolase</keyword>
<evidence type="ECO:0000313" key="3">
    <source>
        <dbReference type="EMBL" id="KAH0577658.1"/>
    </source>
</evidence>
<proteinExistence type="predicted"/>
<dbReference type="Pfam" id="PF03009">
    <property type="entry name" value="GDPD"/>
    <property type="match status" value="1"/>
</dbReference>
<evidence type="ECO:0000256" key="1">
    <source>
        <dbReference type="ARBA" id="ARBA00022801"/>
    </source>
</evidence>
<protein>
    <submittedName>
        <fullName evidence="3">Glycerophosphoryl diester phosphodiesterase family protein</fullName>
    </submittedName>
</protein>
<evidence type="ECO:0000259" key="2">
    <source>
        <dbReference type="PROSITE" id="PS51704"/>
    </source>
</evidence>
<name>A0A9P8M0G6_9EUKA</name>
<reference evidence="3 4" key="1">
    <citation type="journal article" date="2014" name="PLoS Genet.">
        <title>The Genome of Spironucleus salmonicida Highlights a Fish Pathogen Adapted to Fluctuating Environments.</title>
        <authorList>
            <person name="Xu F."/>
            <person name="Jerlstrom-Hultqvist J."/>
            <person name="Einarsson E."/>
            <person name="Astvaldsson A."/>
            <person name="Svard S.G."/>
            <person name="Andersson J.O."/>
        </authorList>
    </citation>
    <scope>NUCLEOTIDE SEQUENCE [LARGE SCALE GENOMIC DNA]</scope>
    <source>
        <strain evidence="3 4">ATCC 50377</strain>
    </source>
</reference>
<dbReference type="PANTHER" id="PTHR22958">
    <property type="entry name" value="GLYCEROPHOSPHORYL DIESTER PHOSPHODIESTERASE"/>
    <property type="match status" value="1"/>
</dbReference>
<evidence type="ECO:0000313" key="4">
    <source>
        <dbReference type="Proteomes" id="UP000018208"/>
    </source>
</evidence>
<dbReference type="Proteomes" id="UP000018208">
    <property type="component" value="Unassembled WGS sequence"/>
</dbReference>
<dbReference type="PANTHER" id="PTHR22958:SF1">
    <property type="entry name" value="GLYCEROPHOSPHOCHOLINE PHOSPHODIESTERASE GPCPD1"/>
    <property type="match status" value="1"/>
</dbReference>
<dbReference type="AlphaFoldDB" id="A0A9P8M0G6"/>
<dbReference type="RefSeq" id="XP_067768431.1">
    <property type="nucleotide sequence ID" value="XM_067904949.1"/>
</dbReference>
<organism evidence="3 4">
    <name type="scientific">Spironucleus salmonicida</name>
    <dbReference type="NCBI Taxonomy" id="348837"/>
    <lineage>
        <taxon>Eukaryota</taxon>
        <taxon>Metamonada</taxon>
        <taxon>Diplomonadida</taxon>
        <taxon>Hexamitidae</taxon>
        <taxon>Hexamitinae</taxon>
        <taxon>Spironucleus</taxon>
    </lineage>
</organism>
<dbReference type="GO" id="GO:0008081">
    <property type="term" value="F:phosphoric diester hydrolase activity"/>
    <property type="evidence" value="ECO:0007669"/>
    <property type="project" value="InterPro"/>
</dbReference>
<dbReference type="EMBL" id="AUWU02000001">
    <property type="protein sequence ID" value="KAH0577658.1"/>
    <property type="molecule type" value="Genomic_DNA"/>
</dbReference>
<dbReference type="PROSITE" id="PS51704">
    <property type="entry name" value="GP_PDE"/>
    <property type="match status" value="1"/>
</dbReference>
<comment type="caution">
    <text evidence="3">The sequence shown here is derived from an EMBL/GenBank/DDBJ whole genome shotgun (WGS) entry which is preliminary data.</text>
</comment>
<feature type="domain" description="GP-PDE" evidence="2">
    <location>
        <begin position="1"/>
        <end position="180"/>
    </location>
</feature>
<dbReference type="InterPro" id="IPR030395">
    <property type="entry name" value="GP_PDE_dom"/>
</dbReference>
<accession>A0A9P8M0G6</accession>
<dbReference type="GeneID" id="94295035"/>
<dbReference type="SUPFAM" id="SSF51695">
    <property type="entry name" value="PLC-like phosphodiesterases"/>
    <property type="match status" value="1"/>
</dbReference>